<dbReference type="InterPro" id="IPR004843">
    <property type="entry name" value="Calcineurin-like_PHP"/>
</dbReference>
<dbReference type="CDD" id="cd00842">
    <property type="entry name" value="MPP_ASMase"/>
    <property type="match status" value="1"/>
</dbReference>
<feature type="binding site" evidence="10">
    <location>
        <position position="303"/>
    </location>
    <ligand>
        <name>Zn(2+)</name>
        <dbReference type="ChEBI" id="CHEBI:29105"/>
        <label>1</label>
    </ligand>
</feature>
<dbReference type="Pfam" id="PF19272">
    <property type="entry name" value="ASMase_C"/>
    <property type="match status" value="1"/>
</dbReference>
<dbReference type="GO" id="GO:0006685">
    <property type="term" value="P:sphingomyelin catabolic process"/>
    <property type="evidence" value="ECO:0007669"/>
    <property type="project" value="InterPro"/>
</dbReference>
<feature type="binding site" evidence="10">
    <location>
        <position position="118"/>
    </location>
    <ligand>
        <name>Zn(2+)</name>
        <dbReference type="ChEBI" id="CHEBI:29105"/>
        <label>1</label>
    </ligand>
</feature>
<evidence type="ECO:0000256" key="2">
    <source>
        <dbReference type="ARBA" id="ARBA00008234"/>
    </source>
</evidence>
<dbReference type="SUPFAM" id="SSF56300">
    <property type="entry name" value="Metallo-dependent phosphatases"/>
    <property type="match status" value="1"/>
</dbReference>
<dbReference type="InterPro" id="IPR017064">
    <property type="entry name" value="ASM-like_Pdiesterase_prd"/>
</dbReference>
<dbReference type="PIRSF" id="PIRSF036767">
    <property type="entry name" value="ASM-like_PDE"/>
    <property type="match status" value="1"/>
</dbReference>
<comment type="subcellular location">
    <subcellularLocation>
        <location evidence="1">Secreted</location>
    </subcellularLocation>
</comment>
<name>A0A3N0Y311_ANAGA</name>
<evidence type="ECO:0000313" key="14">
    <source>
        <dbReference type="EMBL" id="ROL33021.1"/>
    </source>
</evidence>
<feature type="domain" description="Calcineurin-like phosphoesterase" evidence="12">
    <location>
        <begin position="48"/>
        <end position="304"/>
    </location>
</feature>
<sequence>MQDNGTQNRVLISHTHSVSLTMACVWRILLLNIFIVSGISSNVLTGYFWHISDLHWDPSYDVGSSSASKCASSGGRPTPNAGKFGDYSCDSPWTLINSSVNAMREILPDPDFIVWTGDDTPHVPNEQLGEEPVLRIIGNLTHIIKSVFPNTKVYSAMGNHDYHPKSQMPPEKNNIYEQTANLWHDWLHTASKETFKTGGYYTEKLLNQTGFRVVVLNTNLYYDQNSLTENIKDPADQFSWAEKVLQDAAKNNEKVYIIGHVPPGMFEKKRDKAWFRKEFNKRYIDLMQKHSAVIQGQFFGHHHTDSFRMFYSSKGSPISAMFLTPGVTPWITTLPGVKDGGNNPGIRIFEYDTKTLLIKDIVTYYLNLTYANMARARWEKEYRLTEAFHVPDASPASMHRVMERITSDKCYLQKYFEFNSVGYDLTECHADCRVDHVCAVREVDFEAYERCVLKEGGSSAGPALFTLLLSLMLSLLRLN</sequence>
<accession>A0A3N0Y311</accession>
<keyword evidence="6" id="KW-0378">Hydrolase</keyword>
<keyword evidence="5" id="KW-0732">Signal</keyword>
<evidence type="ECO:0000256" key="5">
    <source>
        <dbReference type="ARBA" id="ARBA00022729"/>
    </source>
</evidence>
<evidence type="ECO:0000256" key="11">
    <source>
        <dbReference type="SAM" id="Phobius"/>
    </source>
</evidence>
<evidence type="ECO:0000313" key="15">
    <source>
        <dbReference type="Proteomes" id="UP000281406"/>
    </source>
</evidence>
<reference evidence="14 15" key="1">
    <citation type="submission" date="2018-10" db="EMBL/GenBank/DDBJ databases">
        <title>Genome assembly for a Yunnan-Guizhou Plateau 3E fish, Anabarilius grahami (Regan), and its evolutionary and genetic applications.</title>
        <authorList>
            <person name="Jiang W."/>
        </authorList>
    </citation>
    <scope>NUCLEOTIDE SEQUENCE [LARGE SCALE GENOMIC DNA]</scope>
    <source>
        <strain evidence="14">AG-KIZ</strain>
        <tissue evidence="14">Muscle</tissue>
    </source>
</reference>
<evidence type="ECO:0000256" key="4">
    <source>
        <dbReference type="ARBA" id="ARBA00022723"/>
    </source>
</evidence>
<evidence type="ECO:0000259" key="12">
    <source>
        <dbReference type="Pfam" id="PF00149"/>
    </source>
</evidence>
<dbReference type="EMBL" id="RJVU01053528">
    <property type="protein sequence ID" value="ROL33021.1"/>
    <property type="molecule type" value="Genomic_DNA"/>
</dbReference>
<evidence type="ECO:0000256" key="6">
    <source>
        <dbReference type="ARBA" id="ARBA00022801"/>
    </source>
</evidence>
<comment type="cofactor">
    <cofactor evidence="10">
        <name>Zn(2+)</name>
        <dbReference type="ChEBI" id="CHEBI:29105"/>
    </cofactor>
    <text evidence="10">Binds 2 Zn(2+) per subunit.</text>
</comment>
<proteinExistence type="inferred from homology"/>
<feature type="binding site" evidence="10">
    <location>
        <position position="55"/>
    </location>
    <ligand>
        <name>Zn(2+)</name>
        <dbReference type="ChEBI" id="CHEBI:29105"/>
        <label>1</label>
    </ligand>
</feature>
<keyword evidence="8" id="KW-1015">Disulfide bond</keyword>
<feature type="transmembrane region" description="Helical" evidence="11">
    <location>
        <begin position="29"/>
        <end position="49"/>
    </location>
</feature>
<dbReference type="InterPro" id="IPR045473">
    <property type="entry name" value="ASM_C"/>
</dbReference>
<feature type="binding site" evidence="10">
    <location>
        <position position="159"/>
    </location>
    <ligand>
        <name>Zn(2+)</name>
        <dbReference type="ChEBI" id="CHEBI:29105"/>
        <label>2</label>
    </ligand>
</feature>
<feature type="binding site" evidence="10">
    <location>
        <position position="301"/>
    </location>
    <ligand>
        <name>Zn(2+)</name>
        <dbReference type="ChEBI" id="CHEBI:29105"/>
        <label>2</label>
    </ligand>
</feature>
<evidence type="ECO:0000256" key="7">
    <source>
        <dbReference type="ARBA" id="ARBA00022833"/>
    </source>
</evidence>
<evidence type="ECO:0000256" key="1">
    <source>
        <dbReference type="ARBA" id="ARBA00004613"/>
    </source>
</evidence>
<evidence type="ECO:0000256" key="10">
    <source>
        <dbReference type="PIRSR" id="PIRSR036767-51"/>
    </source>
</evidence>
<dbReference type="InterPro" id="IPR041805">
    <property type="entry name" value="ASMase/PPN1_MPP"/>
</dbReference>
<evidence type="ECO:0000256" key="3">
    <source>
        <dbReference type="ARBA" id="ARBA00022525"/>
    </source>
</evidence>
<comment type="similarity">
    <text evidence="2">Belongs to the acid sphingomyelinase family.</text>
</comment>
<evidence type="ECO:0000259" key="13">
    <source>
        <dbReference type="Pfam" id="PF19272"/>
    </source>
</evidence>
<dbReference type="GO" id="GO:0046872">
    <property type="term" value="F:metal ion binding"/>
    <property type="evidence" value="ECO:0007669"/>
    <property type="project" value="UniProtKB-KW"/>
</dbReference>
<keyword evidence="7 10" id="KW-0862">Zinc</keyword>
<keyword evidence="9" id="KW-0325">Glycoprotein</keyword>
<comment type="caution">
    <text evidence="14">The sequence shown here is derived from an EMBL/GenBank/DDBJ whole genome shotgun (WGS) entry which is preliminary data.</text>
</comment>
<keyword evidence="4 10" id="KW-0479">Metal-binding</keyword>
<feature type="binding site" evidence="10">
    <location>
        <position position="260"/>
    </location>
    <ligand>
        <name>Zn(2+)</name>
        <dbReference type="ChEBI" id="CHEBI:29105"/>
        <label>2</label>
    </ligand>
</feature>
<feature type="domain" description="Sphingomyelin phosphodiesterase C-terminal" evidence="13">
    <location>
        <begin position="317"/>
        <end position="454"/>
    </location>
</feature>
<dbReference type="GO" id="GO:0004767">
    <property type="term" value="F:sphingomyelin phosphodiesterase activity"/>
    <property type="evidence" value="ECO:0007669"/>
    <property type="project" value="InterPro"/>
</dbReference>
<keyword evidence="15" id="KW-1185">Reference proteome</keyword>
<gene>
    <name evidence="14" type="ORF">DPX16_5916</name>
</gene>
<dbReference type="OrthoDB" id="348678at2759"/>
<dbReference type="Proteomes" id="UP000281406">
    <property type="component" value="Unassembled WGS sequence"/>
</dbReference>
<dbReference type="Pfam" id="PF00149">
    <property type="entry name" value="Metallophos"/>
    <property type="match status" value="1"/>
</dbReference>
<evidence type="ECO:0000256" key="8">
    <source>
        <dbReference type="ARBA" id="ARBA00023157"/>
    </source>
</evidence>
<keyword evidence="3" id="KW-0964">Secreted</keyword>
<protein>
    <submittedName>
        <fullName evidence="14">Acid sphingomyelinase-like phosphodiesterase 3b</fullName>
    </submittedName>
</protein>
<evidence type="ECO:0000256" key="9">
    <source>
        <dbReference type="ARBA" id="ARBA00023180"/>
    </source>
</evidence>
<dbReference type="PANTHER" id="PTHR10340">
    <property type="entry name" value="SPHINGOMYELIN PHOSPHODIESTERASE"/>
    <property type="match status" value="1"/>
</dbReference>
<organism evidence="14 15">
    <name type="scientific">Anabarilius grahami</name>
    <name type="common">Kanglang fish</name>
    <name type="synonym">Barilius grahami</name>
    <dbReference type="NCBI Taxonomy" id="495550"/>
    <lineage>
        <taxon>Eukaryota</taxon>
        <taxon>Metazoa</taxon>
        <taxon>Chordata</taxon>
        <taxon>Craniata</taxon>
        <taxon>Vertebrata</taxon>
        <taxon>Euteleostomi</taxon>
        <taxon>Actinopterygii</taxon>
        <taxon>Neopterygii</taxon>
        <taxon>Teleostei</taxon>
        <taxon>Ostariophysi</taxon>
        <taxon>Cypriniformes</taxon>
        <taxon>Xenocyprididae</taxon>
        <taxon>Xenocypridinae</taxon>
        <taxon>Xenocypridinae incertae sedis</taxon>
        <taxon>Anabarilius</taxon>
    </lineage>
</organism>
<dbReference type="GO" id="GO:0005615">
    <property type="term" value="C:extracellular space"/>
    <property type="evidence" value="ECO:0007669"/>
    <property type="project" value="InterPro"/>
</dbReference>
<dbReference type="FunFam" id="3.60.21.10:FF:000143">
    <property type="entry name" value="Acid sphingomyelinase-like phosphodiesterase"/>
    <property type="match status" value="1"/>
</dbReference>
<keyword evidence="11" id="KW-1133">Transmembrane helix</keyword>
<dbReference type="GO" id="GO:0016020">
    <property type="term" value="C:membrane"/>
    <property type="evidence" value="ECO:0007669"/>
    <property type="project" value="GOC"/>
</dbReference>
<dbReference type="InterPro" id="IPR029052">
    <property type="entry name" value="Metallo-depent_PP-like"/>
</dbReference>
<keyword evidence="11" id="KW-0812">Transmembrane</keyword>
<dbReference type="Gene3D" id="3.60.21.10">
    <property type="match status" value="1"/>
</dbReference>
<dbReference type="PANTHER" id="PTHR10340:SF25">
    <property type="entry name" value="ACID SPHINGOMYELINASE-LIKE PHOSPHODIESTERASE 3B"/>
    <property type="match status" value="1"/>
</dbReference>
<keyword evidence="11" id="KW-0472">Membrane</keyword>
<feature type="binding site" evidence="10">
    <location>
        <position position="53"/>
    </location>
    <ligand>
        <name>Zn(2+)</name>
        <dbReference type="ChEBI" id="CHEBI:29105"/>
        <label>1</label>
    </ligand>
</feature>
<dbReference type="AlphaFoldDB" id="A0A3N0Y311"/>
<feature type="binding site" evidence="10">
    <location>
        <position position="118"/>
    </location>
    <ligand>
        <name>Zn(2+)</name>
        <dbReference type="ChEBI" id="CHEBI:29105"/>
        <label>2</label>
    </ligand>
</feature>